<organism evidence="1 2">
    <name type="scientific">Pseudogemmobacter faecipullorum</name>
    <dbReference type="NCBI Taxonomy" id="2755041"/>
    <lineage>
        <taxon>Bacteria</taxon>
        <taxon>Pseudomonadati</taxon>
        <taxon>Pseudomonadota</taxon>
        <taxon>Alphaproteobacteria</taxon>
        <taxon>Rhodobacterales</taxon>
        <taxon>Paracoccaceae</taxon>
        <taxon>Pseudogemmobacter</taxon>
    </lineage>
</organism>
<protein>
    <submittedName>
        <fullName evidence="1">Serine/threonine protein phosphatase</fullName>
    </submittedName>
</protein>
<dbReference type="Proteomes" id="UP001198571">
    <property type="component" value="Unassembled WGS sequence"/>
</dbReference>
<dbReference type="SUPFAM" id="SSF56112">
    <property type="entry name" value="Protein kinase-like (PK-like)"/>
    <property type="match status" value="1"/>
</dbReference>
<dbReference type="EMBL" id="JACDXX010000004">
    <property type="protein sequence ID" value="MCB5409640.1"/>
    <property type="molecule type" value="Genomic_DNA"/>
</dbReference>
<dbReference type="RefSeq" id="WP_226934542.1">
    <property type="nucleotide sequence ID" value="NZ_JACDXX010000004.1"/>
</dbReference>
<name>A0ABS8CL84_9RHOB</name>
<proteinExistence type="predicted"/>
<comment type="caution">
    <text evidence="1">The sequence shown here is derived from an EMBL/GenBank/DDBJ whole genome shotgun (WGS) entry which is preliminary data.</text>
</comment>
<evidence type="ECO:0000313" key="1">
    <source>
        <dbReference type="EMBL" id="MCB5409640.1"/>
    </source>
</evidence>
<evidence type="ECO:0000313" key="2">
    <source>
        <dbReference type="Proteomes" id="UP001198571"/>
    </source>
</evidence>
<keyword evidence="2" id="KW-1185">Reference proteome</keyword>
<gene>
    <name evidence="1" type="ORF">H0485_06440</name>
</gene>
<reference evidence="1 2" key="1">
    <citation type="submission" date="2020-07" db="EMBL/GenBank/DDBJ databases">
        <title>Pseudogemmobacter sp. nov., isolated from poultry manure in Taiwan.</title>
        <authorList>
            <person name="Lin S.-Y."/>
            <person name="Tang Y.-S."/>
            <person name="Young C.-C."/>
        </authorList>
    </citation>
    <scope>NUCLEOTIDE SEQUENCE [LARGE SCALE GENOMIC DNA]</scope>
    <source>
        <strain evidence="1 2">CC-YST710</strain>
    </source>
</reference>
<sequence>MSEQISSVNPGPSPPDPSVDTLLDAALREGFERVKPLQLPNGRRFWLKRVERLSARMRLQKGNPDRAFAAERQGLHYLADHGLPVPEILREGDDYFLLPDAGPTLTQLVASKAETSPDQVQVAFAAAGKSLARLHHAGLSHGRPAPRDICWDGRLARFIDLERFSPARRSGFWQALDIIILTQSCFTLWPAEPDWLQAALQSYALNAPESAMERAGRLAGQLAWLTPLTRALLRFRPHSRELNAVRLTLAHLRR</sequence>
<accession>A0ABS8CL84</accession>
<dbReference type="InterPro" id="IPR011009">
    <property type="entry name" value="Kinase-like_dom_sf"/>
</dbReference>